<name>A0A7S4PLB1_GUITH</name>
<sequence length="102" mass="10818">MTENAPTSSNVNAEEEVRSGVWSSVPALPAPSDAATTLQVGETVSLEDRLGPLVVNADGSLSRIANWENMTEAEKANTLRVLGRRNGARLANLNSMHADDSN</sequence>
<gene>
    <name evidence="2" type="ORF">GTHE00462_LOCUS37916</name>
</gene>
<dbReference type="AlphaFoldDB" id="A0A7S4PLB1"/>
<feature type="compositionally biased region" description="Polar residues" evidence="1">
    <location>
        <begin position="1"/>
        <end position="12"/>
    </location>
</feature>
<dbReference type="OMA" id="PQSINCE"/>
<evidence type="ECO:0000256" key="1">
    <source>
        <dbReference type="SAM" id="MobiDB-lite"/>
    </source>
</evidence>
<protein>
    <submittedName>
        <fullName evidence="2">Uncharacterized protein</fullName>
    </submittedName>
</protein>
<dbReference type="PANTHER" id="PTHR39474:SF1">
    <property type="entry name" value="FUNGAL SPECIFIC TRANSCRIPTION FACTOR"/>
    <property type="match status" value="1"/>
</dbReference>
<dbReference type="PANTHER" id="PTHR39474">
    <property type="entry name" value="UNNAMED PRODUCT"/>
    <property type="match status" value="1"/>
</dbReference>
<proteinExistence type="predicted"/>
<accession>A0A7S4PLB1</accession>
<organism evidence="2">
    <name type="scientific">Guillardia theta</name>
    <name type="common">Cryptophyte</name>
    <name type="synonym">Cryptomonas phi</name>
    <dbReference type="NCBI Taxonomy" id="55529"/>
    <lineage>
        <taxon>Eukaryota</taxon>
        <taxon>Cryptophyceae</taxon>
        <taxon>Pyrenomonadales</taxon>
        <taxon>Geminigeraceae</taxon>
        <taxon>Guillardia</taxon>
    </lineage>
</organism>
<reference evidence="2" key="1">
    <citation type="submission" date="2021-01" db="EMBL/GenBank/DDBJ databases">
        <authorList>
            <person name="Corre E."/>
            <person name="Pelletier E."/>
            <person name="Niang G."/>
            <person name="Scheremetjew M."/>
            <person name="Finn R."/>
            <person name="Kale V."/>
            <person name="Holt S."/>
            <person name="Cochrane G."/>
            <person name="Meng A."/>
            <person name="Brown T."/>
            <person name="Cohen L."/>
        </authorList>
    </citation>
    <scope>NUCLEOTIDE SEQUENCE</scope>
    <source>
        <strain evidence="2">CCMP 2712</strain>
    </source>
</reference>
<feature type="region of interest" description="Disordered" evidence="1">
    <location>
        <begin position="1"/>
        <end position="36"/>
    </location>
</feature>
<evidence type="ECO:0000313" key="2">
    <source>
        <dbReference type="EMBL" id="CAE2338892.1"/>
    </source>
</evidence>
<dbReference type="EMBL" id="HBKN01048528">
    <property type="protein sequence ID" value="CAE2338892.1"/>
    <property type="molecule type" value="Transcribed_RNA"/>
</dbReference>